<reference evidence="3" key="1">
    <citation type="submission" date="2023-05" db="EMBL/GenBank/DDBJ databases">
        <title>Mariniplasma microaerophilum sp. nov., a novel anaerobic mollicute isolated from terrestrial mud volcano, Taman Peninsula, Russia.</title>
        <authorList>
            <person name="Khomyakova M.A."/>
            <person name="Merkel A.Y."/>
            <person name="Slobodkin A.I."/>
        </authorList>
    </citation>
    <scope>NUCLEOTIDE SEQUENCE</scope>
    <source>
        <strain evidence="3">M4Ah</strain>
    </source>
</reference>
<feature type="chain" id="PRO_5043566294" description="Carbohydrate esterase 2 N-terminal domain-containing protein" evidence="1">
    <location>
        <begin position="21"/>
        <end position="476"/>
    </location>
</feature>
<proteinExistence type="predicted"/>
<dbReference type="Gene3D" id="2.60.120.260">
    <property type="entry name" value="Galactose-binding domain-like"/>
    <property type="match status" value="1"/>
</dbReference>
<gene>
    <name evidence="3" type="ORF">QJ521_04185</name>
</gene>
<feature type="signal peptide" evidence="1">
    <location>
        <begin position="1"/>
        <end position="20"/>
    </location>
</feature>
<dbReference type="InterPro" id="IPR001087">
    <property type="entry name" value="GDSL"/>
</dbReference>
<dbReference type="GO" id="GO:0052689">
    <property type="term" value="F:carboxylic ester hydrolase activity"/>
    <property type="evidence" value="ECO:0007669"/>
    <property type="project" value="InterPro"/>
</dbReference>
<comment type="caution">
    <text evidence="3">The sequence shown here is derived from an EMBL/GenBank/DDBJ whole genome shotgun (WGS) entry which is preliminary data.</text>
</comment>
<dbReference type="InterPro" id="IPR036514">
    <property type="entry name" value="SGNH_hydro_sf"/>
</dbReference>
<dbReference type="PANTHER" id="PTHR37834">
    <property type="entry name" value="GDSL-LIKE LIPASE/ACYLHYDROLASE DOMAIN PROTEIN (AFU_ORTHOLOGUE AFUA_2G00620)"/>
    <property type="match status" value="1"/>
</dbReference>
<dbReference type="Gene3D" id="3.40.50.1110">
    <property type="entry name" value="SGNH hydrolase"/>
    <property type="match status" value="1"/>
</dbReference>
<dbReference type="AlphaFoldDB" id="A0AAW6U448"/>
<protein>
    <recommendedName>
        <fullName evidence="2">Carbohydrate esterase 2 N-terminal domain-containing protein</fullName>
    </recommendedName>
</protein>
<keyword evidence="4" id="KW-1185">Reference proteome</keyword>
<evidence type="ECO:0000313" key="4">
    <source>
        <dbReference type="Proteomes" id="UP001431532"/>
    </source>
</evidence>
<sequence>MKKLLSILMFGFLILLSACTPEETINKVTLDFPSNFSITETIITFDDVEHAVRYRIEATNLSNQSIKRYYITKNQDINDLYFIPGNYNIKIQAIGDGDLYLDSDYSASIQYTQIDPFLVNSISEDFLADDITIRWLGRTHYNETVKTNYFYFTASGFEVKFYGTSLEAEFVTGTNPLGKEPHLVVFIDGETNPSSGTTIILDSGKKTYTIAAELAEGEHTVRVVKRSESIDSLTGLSKLTTDGHFLQADQLRNRKIEVIAASSSAGFGNLASNTNEPKSTQNSDGLRAYAYLTAHMFDAELNIFSASGWPLLKGPWTGNNNIPTAYDYVNVNSNIVWSHNNYSPDVVIINLGTNDWSYISSLSAYDKIQALENFEIAFVDFIKKINQLHPDAVIVIAYGLMNETNIYNSTLNAVQDAQDELPLVGIHSIQLPGVNSIDGIGSSYHPSVATHIKAADVLVEAISEWMNWDIVNDNIE</sequence>
<dbReference type="InterPro" id="IPR040794">
    <property type="entry name" value="CE2_N"/>
</dbReference>
<dbReference type="InterPro" id="IPR052762">
    <property type="entry name" value="PCW_deacetylase/CE"/>
</dbReference>
<dbReference type="Pfam" id="PF00657">
    <property type="entry name" value="Lipase_GDSL"/>
    <property type="match status" value="1"/>
</dbReference>
<accession>A0AAW6U448</accession>
<dbReference type="PANTHER" id="PTHR37834:SF2">
    <property type="entry name" value="ESTERASE, SGNH HYDROLASE-TYPE"/>
    <property type="match status" value="1"/>
</dbReference>
<keyword evidence="1" id="KW-0732">Signal</keyword>
<evidence type="ECO:0000256" key="1">
    <source>
        <dbReference type="SAM" id="SignalP"/>
    </source>
</evidence>
<name>A0AAW6U448_9MOLU</name>
<dbReference type="RefSeq" id="WP_282839178.1">
    <property type="nucleotide sequence ID" value="NZ_JASCXW010000010.1"/>
</dbReference>
<feature type="domain" description="Carbohydrate esterase 2 N-terminal" evidence="2">
    <location>
        <begin position="136"/>
        <end position="242"/>
    </location>
</feature>
<dbReference type="Proteomes" id="UP001431532">
    <property type="component" value="Unassembled WGS sequence"/>
</dbReference>
<dbReference type="InterPro" id="IPR037461">
    <property type="entry name" value="CtCE2-like_dom"/>
</dbReference>
<dbReference type="CDD" id="cd01831">
    <property type="entry name" value="Endoglucanase_E_like"/>
    <property type="match status" value="1"/>
</dbReference>
<dbReference type="SUPFAM" id="SSF52266">
    <property type="entry name" value="SGNH hydrolase"/>
    <property type="match status" value="1"/>
</dbReference>
<dbReference type="Pfam" id="PF17996">
    <property type="entry name" value="CE2_N"/>
    <property type="match status" value="1"/>
</dbReference>
<dbReference type="EMBL" id="JASCXW010000010">
    <property type="protein sequence ID" value="MDI6452753.1"/>
    <property type="molecule type" value="Genomic_DNA"/>
</dbReference>
<evidence type="ECO:0000313" key="3">
    <source>
        <dbReference type="EMBL" id="MDI6452753.1"/>
    </source>
</evidence>
<dbReference type="PROSITE" id="PS51257">
    <property type="entry name" value="PROKAR_LIPOPROTEIN"/>
    <property type="match status" value="1"/>
</dbReference>
<organism evidence="3 4">
    <name type="scientific">Peloplasma aerotolerans</name>
    <dbReference type="NCBI Taxonomy" id="3044389"/>
    <lineage>
        <taxon>Bacteria</taxon>
        <taxon>Bacillati</taxon>
        <taxon>Mycoplasmatota</taxon>
        <taxon>Mollicutes</taxon>
        <taxon>Acholeplasmatales</taxon>
        <taxon>Acholeplasmataceae</taxon>
        <taxon>Peloplasma</taxon>
    </lineage>
</organism>
<evidence type="ECO:0000259" key="2">
    <source>
        <dbReference type="Pfam" id="PF17996"/>
    </source>
</evidence>